<evidence type="ECO:0000259" key="2">
    <source>
        <dbReference type="Pfam" id="PF01408"/>
    </source>
</evidence>
<dbReference type="InterPro" id="IPR000683">
    <property type="entry name" value="Gfo/Idh/MocA-like_OxRdtase_N"/>
</dbReference>
<evidence type="ECO:0000256" key="1">
    <source>
        <dbReference type="ARBA" id="ARBA00023002"/>
    </source>
</evidence>
<dbReference type="PANTHER" id="PTHR43818:SF11">
    <property type="entry name" value="BCDNA.GH03377"/>
    <property type="match status" value="1"/>
</dbReference>
<reference evidence="3 4" key="1">
    <citation type="submission" date="2023-08" db="EMBL/GenBank/DDBJ databases">
        <authorList>
            <person name="Girao M."/>
            <person name="Carvalho M.F."/>
        </authorList>
    </citation>
    <scope>NUCLEOTIDE SEQUENCE [LARGE SCALE GENOMIC DNA]</scope>
    <source>
        <strain evidence="3 4">CT-R113</strain>
    </source>
</reference>
<dbReference type="PANTHER" id="PTHR43818">
    <property type="entry name" value="BCDNA.GH03377"/>
    <property type="match status" value="1"/>
</dbReference>
<keyword evidence="4" id="KW-1185">Reference proteome</keyword>
<dbReference type="InterPro" id="IPR036291">
    <property type="entry name" value="NAD(P)-bd_dom_sf"/>
</dbReference>
<dbReference type="SUPFAM" id="SSF51735">
    <property type="entry name" value="NAD(P)-binding Rossmann-fold domains"/>
    <property type="match status" value="1"/>
</dbReference>
<proteinExistence type="predicted"/>
<feature type="domain" description="Gfo/Idh/MocA-like oxidoreductase N-terminal" evidence="2">
    <location>
        <begin position="1"/>
        <end position="114"/>
    </location>
</feature>
<dbReference type="EMBL" id="JAUZMY010000029">
    <property type="protein sequence ID" value="MEE2040469.1"/>
    <property type="molecule type" value="Genomic_DNA"/>
</dbReference>
<name>A0ABU7KEY9_9ACTN</name>
<dbReference type="Pfam" id="PF01408">
    <property type="entry name" value="GFO_IDH_MocA"/>
    <property type="match status" value="1"/>
</dbReference>
<comment type="caution">
    <text evidence="3">The sequence shown here is derived from an EMBL/GenBank/DDBJ whole genome shotgun (WGS) entry which is preliminary data.</text>
</comment>
<organism evidence="3 4">
    <name type="scientific">Nocardiopsis codii</name>
    <dbReference type="NCBI Taxonomy" id="3065942"/>
    <lineage>
        <taxon>Bacteria</taxon>
        <taxon>Bacillati</taxon>
        <taxon>Actinomycetota</taxon>
        <taxon>Actinomycetes</taxon>
        <taxon>Streptosporangiales</taxon>
        <taxon>Nocardiopsidaceae</taxon>
        <taxon>Nocardiopsis</taxon>
    </lineage>
</organism>
<dbReference type="RefSeq" id="WP_330094228.1">
    <property type="nucleotide sequence ID" value="NZ_JAUZMY010000029.1"/>
</dbReference>
<dbReference type="InterPro" id="IPR050463">
    <property type="entry name" value="Gfo/Idh/MocA_oxidrdct_glycsds"/>
</dbReference>
<dbReference type="SUPFAM" id="SSF55347">
    <property type="entry name" value="Glyceraldehyde-3-phosphate dehydrogenase-like, C-terminal domain"/>
    <property type="match status" value="1"/>
</dbReference>
<evidence type="ECO:0000313" key="4">
    <source>
        <dbReference type="Proteomes" id="UP001356095"/>
    </source>
</evidence>
<gene>
    <name evidence="3" type="ORF">Q8791_24925</name>
</gene>
<keyword evidence="1" id="KW-0560">Oxidoreductase</keyword>
<evidence type="ECO:0000313" key="3">
    <source>
        <dbReference type="EMBL" id="MEE2040469.1"/>
    </source>
</evidence>
<sequence length="350" mass="37082">MRVGVVGLGMGLHLATWCERLGIRVEAVCDRNPASLSKAGEVLPNARRVSDWRDLLDAGLDGVILANDFDEHAPLAVTFLDHGVHVLSETVACADEEQGRLLVEAADRSSATYSLAENYVLLPHVRLIREALPEIGRVTLIEADYLHGMSPEGVDGLIGDPGHWRGTIAPTAYCTHSLSPILALTGARPVEVTALTVDTAAPRQASVMAVRLSTGALAITRNGFLQGEPDSHWSWVSVRGERGLVESVRAQGDRAWSVRVRTEGWTHADGRAREEVRVPPHLDGTLTGGEPVGRGAEGTVLLLRAFRDTVELGAPPATGVREAVVASLVGVAGAHSLARGSVPVPVPDPG</sequence>
<protein>
    <submittedName>
        <fullName evidence="3">Gfo/Idh/MocA family oxidoreductase</fullName>
    </submittedName>
</protein>
<accession>A0ABU7KEY9</accession>
<dbReference type="Gene3D" id="3.40.50.720">
    <property type="entry name" value="NAD(P)-binding Rossmann-like Domain"/>
    <property type="match status" value="1"/>
</dbReference>
<dbReference type="Gene3D" id="3.30.360.10">
    <property type="entry name" value="Dihydrodipicolinate Reductase, domain 2"/>
    <property type="match status" value="1"/>
</dbReference>
<dbReference type="Proteomes" id="UP001356095">
    <property type="component" value="Unassembled WGS sequence"/>
</dbReference>